<comment type="caution">
    <text evidence="1">The sequence shown here is derived from an EMBL/GenBank/DDBJ whole genome shotgun (WGS) entry which is preliminary data.</text>
</comment>
<dbReference type="Proteomes" id="UP001314170">
    <property type="component" value="Unassembled WGS sequence"/>
</dbReference>
<dbReference type="AlphaFoldDB" id="A0AAV1S1R9"/>
<protein>
    <submittedName>
        <fullName evidence="1">Uncharacterized protein</fullName>
    </submittedName>
</protein>
<organism evidence="1 2">
    <name type="scientific">Dovyalis caffra</name>
    <dbReference type="NCBI Taxonomy" id="77055"/>
    <lineage>
        <taxon>Eukaryota</taxon>
        <taxon>Viridiplantae</taxon>
        <taxon>Streptophyta</taxon>
        <taxon>Embryophyta</taxon>
        <taxon>Tracheophyta</taxon>
        <taxon>Spermatophyta</taxon>
        <taxon>Magnoliopsida</taxon>
        <taxon>eudicotyledons</taxon>
        <taxon>Gunneridae</taxon>
        <taxon>Pentapetalae</taxon>
        <taxon>rosids</taxon>
        <taxon>fabids</taxon>
        <taxon>Malpighiales</taxon>
        <taxon>Salicaceae</taxon>
        <taxon>Flacourtieae</taxon>
        <taxon>Dovyalis</taxon>
    </lineage>
</organism>
<evidence type="ECO:0000313" key="2">
    <source>
        <dbReference type="Proteomes" id="UP001314170"/>
    </source>
</evidence>
<accession>A0AAV1S1R9</accession>
<name>A0AAV1S1R9_9ROSI</name>
<sequence>MFKSQINFTSFDGPPSVENALGTDNRYFDTDISTGAPDEILEEESFEAFQSQNNRDANVGYNEELESKMIWEGNSTNIEELFTGVEETGWMSGY</sequence>
<dbReference type="EMBL" id="CAWUPB010001160">
    <property type="protein sequence ID" value="CAK7342458.1"/>
    <property type="molecule type" value="Genomic_DNA"/>
</dbReference>
<keyword evidence="2" id="KW-1185">Reference proteome</keyword>
<gene>
    <name evidence="1" type="ORF">DCAF_LOCUS16804</name>
</gene>
<proteinExistence type="predicted"/>
<evidence type="ECO:0000313" key="1">
    <source>
        <dbReference type="EMBL" id="CAK7342458.1"/>
    </source>
</evidence>
<reference evidence="1 2" key="1">
    <citation type="submission" date="2024-01" db="EMBL/GenBank/DDBJ databases">
        <authorList>
            <person name="Waweru B."/>
        </authorList>
    </citation>
    <scope>NUCLEOTIDE SEQUENCE [LARGE SCALE GENOMIC DNA]</scope>
</reference>